<comment type="caution">
    <text evidence="2">The sequence shown here is derived from an EMBL/GenBank/DDBJ whole genome shotgun (WGS) entry which is preliminary data.</text>
</comment>
<dbReference type="EMBL" id="JADCUA010000039">
    <property type="protein sequence ID" value="KAH9829365.1"/>
    <property type="molecule type" value="Genomic_DNA"/>
</dbReference>
<evidence type="ECO:0008006" key="4">
    <source>
        <dbReference type="Google" id="ProtNLM"/>
    </source>
</evidence>
<evidence type="ECO:0000313" key="3">
    <source>
        <dbReference type="Proteomes" id="UP000814176"/>
    </source>
</evidence>
<sequence length="277" mass="30500">MRRSPLVLLRLSSGLHSVHAAYRATSLRSTGSPVYKTILLRSLAPTYFFPSIPFNRVYWVVRAQAYHTPQLHPEVTDNRPVSTLHHGRRSSFLLLITFITHIATEMRSYTLLSLALAAATAAPALGYPFFSQCSRRSPVRARVRGRPLDPRRAKRTHPSLRLSAYGQQSQADAQEEKISQSVSCIGFDVVRLFVRHPRRRFCLRLPLARLRRSPCMRSGWCIAVAVIFPSARSTCAGAATPKAQTGAGVGALVAPAPAYPEGTEELVGDTSGLDVVL</sequence>
<gene>
    <name evidence="2" type="ORF">C8Q71DRAFT_408741</name>
</gene>
<keyword evidence="1" id="KW-0732">Signal</keyword>
<reference evidence="2 3" key="1">
    <citation type="journal article" date="2021" name="Environ. Microbiol.">
        <title>Gene family expansions and transcriptome signatures uncover fungal adaptations to wood decay.</title>
        <authorList>
            <person name="Hage H."/>
            <person name="Miyauchi S."/>
            <person name="Viragh M."/>
            <person name="Drula E."/>
            <person name="Min B."/>
            <person name="Chaduli D."/>
            <person name="Navarro D."/>
            <person name="Favel A."/>
            <person name="Norest M."/>
            <person name="Lesage-Meessen L."/>
            <person name="Balint B."/>
            <person name="Merenyi Z."/>
            <person name="de Eugenio L."/>
            <person name="Morin E."/>
            <person name="Martinez A.T."/>
            <person name="Baldrian P."/>
            <person name="Stursova M."/>
            <person name="Martinez M.J."/>
            <person name="Novotny C."/>
            <person name="Magnuson J.K."/>
            <person name="Spatafora J.W."/>
            <person name="Maurice S."/>
            <person name="Pangilinan J."/>
            <person name="Andreopoulos W."/>
            <person name="LaButti K."/>
            <person name="Hundley H."/>
            <person name="Na H."/>
            <person name="Kuo A."/>
            <person name="Barry K."/>
            <person name="Lipzen A."/>
            <person name="Henrissat B."/>
            <person name="Riley R."/>
            <person name="Ahrendt S."/>
            <person name="Nagy L.G."/>
            <person name="Grigoriev I.V."/>
            <person name="Martin F."/>
            <person name="Rosso M.N."/>
        </authorList>
    </citation>
    <scope>NUCLEOTIDE SEQUENCE [LARGE SCALE GENOMIC DNA]</scope>
    <source>
        <strain evidence="2 3">CIRM-BRFM 1785</strain>
    </source>
</reference>
<feature type="chain" id="PRO_5046423554" description="Secreted protein" evidence="1">
    <location>
        <begin position="21"/>
        <end position="277"/>
    </location>
</feature>
<dbReference type="GeneID" id="71999111"/>
<evidence type="ECO:0000313" key="2">
    <source>
        <dbReference type="EMBL" id="KAH9829365.1"/>
    </source>
</evidence>
<name>A0ABQ8JYQ8_9APHY</name>
<accession>A0ABQ8JYQ8</accession>
<organism evidence="2 3">
    <name type="scientific">Rhodofomes roseus</name>
    <dbReference type="NCBI Taxonomy" id="34475"/>
    <lineage>
        <taxon>Eukaryota</taxon>
        <taxon>Fungi</taxon>
        <taxon>Dikarya</taxon>
        <taxon>Basidiomycota</taxon>
        <taxon>Agaricomycotina</taxon>
        <taxon>Agaricomycetes</taxon>
        <taxon>Polyporales</taxon>
        <taxon>Rhodofomes</taxon>
    </lineage>
</organism>
<dbReference type="RefSeq" id="XP_047772839.1">
    <property type="nucleotide sequence ID" value="XM_047918379.1"/>
</dbReference>
<proteinExistence type="predicted"/>
<keyword evidence="3" id="KW-1185">Reference proteome</keyword>
<evidence type="ECO:0000256" key="1">
    <source>
        <dbReference type="SAM" id="SignalP"/>
    </source>
</evidence>
<dbReference type="Proteomes" id="UP000814176">
    <property type="component" value="Unassembled WGS sequence"/>
</dbReference>
<protein>
    <recommendedName>
        <fullName evidence="4">Secreted protein</fullName>
    </recommendedName>
</protein>
<feature type="signal peptide" evidence="1">
    <location>
        <begin position="1"/>
        <end position="20"/>
    </location>
</feature>